<accession>A0A024TEB7</accession>
<dbReference type="SMART" id="SM00415">
    <property type="entry name" value="HSF"/>
    <property type="match status" value="1"/>
</dbReference>
<dbReference type="PANTHER" id="PTHR10015">
    <property type="entry name" value="HEAT SHOCK TRANSCRIPTION FACTOR"/>
    <property type="match status" value="1"/>
</dbReference>
<keyword evidence="3" id="KW-0539">Nucleus</keyword>
<feature type="region of interest" description="Disordered" evidence="5">
    <location>
        <begin position="215"/>
        <end position="339"/>
    </location>
</feature>
<dbReference type="GO" id="GO:0043565">
    <property type="term" value="F:sequence-specific DNA binding"/>
    <property type="evidence" value="ECO:0007669"/>
    <property type="project" value="InterPro"/>
</dbReference>
<keyword evidence="2" id="KW-0238">DNA-binding</keyword>
<dbReference type="EMBL" id="KI913999">
    <property type="protein sequence ID" value="ETV92495.1"/>
    <property type="molecule type" value="Genomic_DNA"/>
</dbReference>
<dbReference type="SUPFAM" id="SSF46785">
    <property type="entry name" value="Winged helix' DNA-binding domain"/>
    <property type="match status" value="1"/>
</dbReference>
<evidence type="ECO:0000256" key="2">
    <source>
        <dbReference type="ARBA" id="ARBA00023125"/>
    </source>
</evidence>
<evidence type="ECO:0000256" key="1">
    <source>
        <dbReference type="ARBA" id="ARBA00004123"/>
    </source>
</evidence>
<dbReference type="PRINTS" id="PR00056">
    <property type="entry name" value="HSFDOMAIN"/>
</dbReference>
<sequence length="356" mass="40234">MISPTTGPRSKKRDVGVPKFLRSLFEMLETEDTQIISWTLDGASVQVLDRHTLESHILPKYFKHSKFTSFQRQLNYFGFKKNTKFRSHMYTFTHPYFRQNRKDLLSKITRHYGHDDDAANGGNAGSGDENDSIGKFLENETPKGDEPPFSLDPMLHLNSQDLDTLMCLMDPETPPHTTIMPDTMPLRIQAPFPSKSLQRFMTLPKTPPCMAFDQHEKHSQLPTKTRPLTPVSPPSNLCFSPMPSQPVYSSSDSRRIESTNAAVRLPPSSDASADHRPHMYSHQPHQALRSLQQPRHAHHAAASQSTSHAPYHSKSSHSTSTPHAMHTQQQHLQTGPNAPRFADDYGVLYEAASMFL</sequence>
<feature type="region of interest" description="Disordered" evidence="5">
    <location>
        <begin position="115"/>
        <end position="150"/>
    </location>
</feature>
<comment type="similarity">
    <text evidence="4">Belongs to the HSF family.</text>
</comment>
<feature type="compositionally biased region" description="Low complexity" evidence="5">
    <location>
        <begin position="300"/>
        <end position="321"/>
    </location>
</feature>
<proteinExistence type="inferred from homology"/>
<dbReference type="GO" id="GO:0003700">
    <property type="term" value="F:DNA-binding transcription factor activity"/>
    <property type="evidence" value="ECO:0007669"/>
    <property type="project" value="InterPro"/>
</dbReference>
<feature type="compositionally biased region" description="Polar residues" evidence="5">
    <location>
        <begin position="326"/>
        <end position="336"/>
    </location>
</feature>
<dbReference type="GeneID" id="20090231"/>
<dbReference type="InterPro" id="IPR000232">
    <property type="entry name" value="HSF_DNA-bd"/>
</dbReference>
<gene>
    <name evidence="7" type="ORF">H310_13181</name>
</gene>
<feature type="compositionally biased region" description="Basic and acidic residues" evidence="5">
    <location>
        <begin position="137"/>
        <end position="146"/>
    </location>
</feature>
<dbReference type="FunFam" id="1.10.10.10:FF:000286">
    <property type="entry name" value="Heat shock transcription factor"/>
    <property type="match status" value="1"/>
</dbReference>
<dbReference type="InterPro" id="IPR036388">
    <property type="entry name" value="WH-like_DNA-bd_sf"/>
</dbReference>
<dbReference type="VEuPathDB" id="FungiDB:H310_13181"/>
<organism evidence="7">
    <name type="scientific">Aphanomyces invadans</name>
    <dbReference type="NCBI Taxonomy" id="157072"/>
    <lineage>
        <taxon>Eukaryota</taxon>
        <taxon>Sar</taxon>
        <taxon>Stramenopiles</taxon>
        <taxon>Oomycota</taxon>
        <taxon>Saprolegniomycetes</taxon>
        <taxon>Saprolegniales</taxon>
        <taxon>Verrucalvaceae</taxon>
        <taxon>Aphanomyces</taxon>
    </lineage>
</organism>
<reference evidence="7" key="1">
    <citation type="submission" date="2013-12" db="EMBL/GenBank/DDBJ databases">
        <title>The Genome Sequence of Aphanomyces invadans NJM9701.</title>
        <authorList>
            <consortium name="The Broad Institute Genomics Platform"/>
            <person name="Russ C."/>
            <person name="Tyler B."/>
            <person name="van West P."/>
            <person name="Dieguez-Uribeondo J."/>
            <person name="Young S.K."/>
            <person name="Zeng Q."/>
            <person name="Gargeya S."/>
            <person name="Fitzgerald M."/>
            <person name="Abouelleil A."/>
            <person name="Alvarado L."/>
            <person name="Chapman S.B."/>
            <person name="Gainer-Dewar J."/>
            <person name="Goldberg J."/>
            <person name="Griggs A."/>
            <person name="Gujja S."/>
            <person name="Hansen M."/>
            <person name="Howarth C."/>
            <person name="Imamovic A."/>
            <person name="Ireland A."/>
            <person name="Larimer J."/>
            <person name="McCowan C."/>
            <person name="Murphy C."/>
            <person name="Pearson M."/>
            <person name="Poon T.W."/>
            <person name="Priest M."/>
            <person name="Roberts A."/>
            <person name="Saif S."/>
            <person name="Shea T."/>
            <person name="Sykes S."/>
            <person name="Wortman J."/>
            <person name="Nusbaum C."/>
            <person name="Birren B."/>
        </authorList>
    </citation>
    <scope>NUCLEOTIDE SEQUENCE [LARGE SCALE GENOMIC DNA]</scope>
    <source>
        <strain evidence="7">NJM9701</strain>
    </source>
</reference>
<evidence type="ECO:0000259" key="6">
    <source>
        <dbReference type="SMART" id="SM00415"/>
    </source>
</evidence>
<evidence type="ECO:0000256" key="5">
    <source>
        <dbReference type="SAM" id="MobiDB-lite"/>
    </source>
</evidence>
<evidence type="ECO:0000256" key="4">
    <source>
        <dbReference type="RuleBase" id="RU004020"/>
    </source>
</evidence>
<dbReference type="PANTHER" id="PTHR10015:SF427">
    <property type="entry name" value="HEAT SHOCK FACTOR PROTEIN"/>
    <property type="match status" value="1"/>
</dbReference>
<dbReference type="Pfam" id="PF00447">
    <property type="entry name" value="HSF_DNA-bind"/>
    <property type="match status" value="1"/>
</dbReference>
<dbReference type="InterPro" id="IPR036390">
    <property type="entry name" value="WH_DNA-bd_sf"/>
</dbReference>
<feature type="domain" description="HSF-type DNA-binding" evidence="6">
    <location>
        <begin position="16"/>
        <end position="111"/>
    </location>
</feature>
<dbReference type="AlphaFoldDB" id="A0A024TEB7"/>
<dbReference type="RefSeq" id="XP_008878802.1">
    <property type="nucleotide sequence ID" value="XM_008880580.1"/>
</dbReference>
<protein>
    <recommendedName>
        <fullName evidence="6">HSF-type DNA-binding domain-containing protein</fullName>
    </recommendedName>
</protein>
<dbReference type="STRING" id="157072.A0A024TEB7"/>
<dbReference type="GO" id="GO:0005634">
    <property type="term" value="C:nucleus"/>
    <property type="evidence" value="ECO:0007669"/>
    <property type="project" value="UniProtKB-SubCell"/>
</dbReference>
<evidence type="ECO:0000256" key="3">
    <source>
        <dbReference type="ARBA" id="ARBA00023242"/>
    </source>
</evidence>
<evidence type="ECO:0000313" key="7">
    <source>
        <dbReference type="EMBL" id="ETV92495.1"/>
    </source>
</evidence>
<name>A0A024TEB7_9STRA</name>
<dbReference type="eggNOG" id="KOG0627">
    <property type="taxonomic scope" value="Eukaryota"/>
</dbReference>
<comment type="subcellular location">
    <subcellularLocation>
        <location evidence="1">Nucleus</location>
    </subcellularLocation>
</comment>
<dbReference type="Gene3D" id="1.10.10.10">
    <property type="entry name" value="Winged helix-like DNA-binding domain superfamily/Winged helix DNA-binding domain"/>
    <property type="match status" value="1"/>
</dbReference>